<proteinExistence type="predicted"/>
<keyword evidence="2" id="KW-1185">Reference proteome</keyword>
<dbReference type="Proteomes" id="UP000789525">
    <property type="component" value="Unassembled WGS sequence"/>
</dbReference>
<feature type="non-terminal residue" evidence="1">
    <location>
        <position position="1"/>
    </location>
</feature>
<sequence length="102" mass="11563">TRKLIRPAVTATSFVSSSAIGASVSTRAMSDSTVPVQKSEEEWRAILNPEQFRILRQKGTERPGTGEYEHTKDTGIINLNVVLLRVQRSSLPIYYEILKWMR</sequence>
<evidence type="ECO:0000313" key="1">
    <source>
        <dbReference type="EMBL" id="CAG8760147.1"/>
    </source>
</evidence>
<name>A0ACA9QTW2_9GLOM</name>
<feature type="non-terminal residue" evidence="1">
    <location>
        <position position="102"/>
    </location>
</feature>
<accession>A0ACA9QTW2</accession>
<protein>
    <submittedName>
        <fullName evidence="1">5922_t:CDS:1</fullName>
    </submittedName>
</protein>
<dbReference type="EMBL" id="CAJVPT010058307">
    <property type="protein sequence ID" value="CAG8760147.1"/>
    <property type="molecule type" value="Genomic_DNA"/>
</dbReference>
<evidence type="ECO:0000313" key="2">
    <source>
        <dbReference type="Proteomes" id="UP000789525"/>
    </source>
</evidence>
<reference evidence="1" key="1">
    <citation type="submission" date="2021-06" db="EMBL/GenBank/DDBJ databases">
        <authorList>
            <person name="Kallberg Y."/>
            <person name="Tangrot J."/>
            <person name="Rosling A."/>
        </authorList>
    </citation>
    <scope>NUCLEOTIDE SEQUENCE</scope>
    <source>
        <strain evidence="1">CL356</strain>
    </source>
</reference>
<gene>
    <name evidence="1" type="ORF">ACOLOM_LOCUS13162</name>
</gene>
<comment type="caution">
    <text evidence="1">The sequence shown here is derived from an EMBL/GenBank/DDBJ whole genome shotgun (WGS) entry which is preliminary data.</text>
</comment>
<organism evidence="1 2">
    <name type="scientific">Acaulospora colombiana</name>
    <dbReference type="NCBI Taxonomy" id="27376"/>
    <lineage>
        <taxon>Eukaryota</taxon>
        <taxon>Fungi</taxon>
        <taxon>Fungi incertae sedis</taxon>
        <taxon>Mucoromycota</taxon>
        <taxon>Glomeromycotina</taxon>
        <taxon>Glomeromycetes</taxon>
        <taxon>Diversisporales</taxon>
        <taxon>Acaulosporaceae</taxon>
        <taxon>Acaulospora</taxon>
    </lineage>
</organism>